<dbReference type="FunFam" id="2.30.180.10:FF:000032">
    <property type="entry name" value="Fasciclin domain-containing protein, putative"/>
    <property type="match status" value="3"/>
</dbReference>
<feature type="compositionally biased region" description="Low complexity" evidence="1">
    <location>
        <begin position="1066"/>
        <end position="1075"/>
    </location>
</feature>
<feature type="compositionally biased region" description="Pro residues" evidence="1">
    <location>
        <begin position="887"/>
        <end position="903"/>
    </location>
</feature>
<feature type="compositionally biased region" description="Low complexity" evidence="1">
    <location>
        <begin position="798"/>
        <end position="854"/>
    </location>
</feature>
<dbReference type="Pfam" id="PF02469">
    <property type="entry name" value="Fasciclin"/>
    <property type="match status" value="6"/>
</dbReference>
<dbReference type="GO" id="GO:0050839">
    <property type="term" value="F:cell adhesion molecule binding"/>
    <property type="evidence" value="ECO:0007669"/>
    <property type="project" value="TreeGrafter"/>
</dbReference>
<feature type="compositionally biased region" description="Low complexity" evidence="1">
    <location>
        <begin position="573"/>
        <end position="586"/>
    </location>
</feature>
<sequence>MEQRKSKMLLINVLVMVTGFVGVYAGGGQQGTFLQQEASPVAAFENAPASEVEYVDGPLAPLYDFLIQKRMHKFCKLLREAGLEEYLQSIGGTFTVFVPTDASFVFLPPGTMDNLKKNPQQLRDFVLYHFVTGDFTSSDILNELIVESLQGAMLRFNIYGQVVTVSGAQIVEPDLEFESWRVHVIDHPLHPIPTGDTVTHLQNNNQRFYRLLLDSNLLDYISSGTFTILAPEDKAFDYLSTDLKNALQTNKTLAERVLMNHILPGSIYSGGITDGMQWETVGGAIITFTTKRGLIFANDVPIVIPDVPFTNGVIHTLNRVILPEGVEVDCHCKPSSDQRPQTPRQPVGQTRRPSFVQGLTTSRIPNEQSLVRQTPGQTPRPTARPRQPQQPTRGRQPPRPAPVLITRAPLQPAIQPQPEEELNAVVPEVPTGQKRPEQGRTTRYPTPSRRIPPPPSPRIAPPPRSQPPPVIPGDVTYPEQELAPVVTNPPRQTPQWANRQPTQATRYPPVPRASFMTTTTTRLPQVPRSQVRVTQPPIGKVPQTQQGFTTGPHQGMQPQRPANQPIWQQNQITRQTQQPRTTRQPPRVQPPPQRRPVQPRPVTFPTPVPAAPTEQPFESSRELPNCRQRSERINPSNQNLPICQEPQMMQEPCQNAPYNPSDSRPLCPANCRMPNEPFNPSDRRPVCPPTPTSVSGQGCRSPNQPTYVGDRRPLCTPPPPNPVQTGCRDPSAPFTPSDNRPLCPTPTMITPHDVPQSQGCRNANEPQDSRPLCPAQQQENCRNFMERPKAGDRRPICRTNQQQPRPNVNQQGPRPGNVPQTQQRQPQNQGSRSPNSQPARQQPWQTTRRPQDTTNLIRDQQVGKVPQVNGRPMQPHSQPSSGAVQPQPSPQPDYPPQPQPSPQPAFTLQPQPRPQQPDRRQPQPVQRQPQPVQRQPQPIQRQQQPNIRQQQQPIPRIPQQNTIQPVPTPRQPSFQQHNQRRPQIVPQQPQLGQPQTGFQPSTVGLGGPLPTSVTPKAPSRPVFIPQQQPGSRPQTQGLPTPPPLSFQPIQTTSLPVNRPTTAGLAQPRRPVQPQPGVSFPGRVTTTTRIPVSVTGTSANPEEDSRRTLYEIVEDPSLLIRGRPVKLTRIFELFHKAGIEDVLLGAGPTTVFLPSDDAFAALPKGVIEQLEENPELLRRVLLYHVAAIEIVPSAQGESYTVPSMAGDQLVITMLNGGRLILISGAKAIAVTRANNGIFYVINQLLYPLPHQNIVGAIQSRPDLSTLSWLLSQSGLEDMLQGQTPYTFLAPTDNAFAQLPAAVYDELTQNTTLLQEILLNHIMEGAHYGREFLTGGTFPSARGGKLKFQVVSRGYQVNEVNIKTPEIVTGTGVIHLIDEILLEEKDKKYFTKLENSIGTGQDVAQPINPQQPQPLVQPEQQPQRQPPQQRMSPDNQPTGLQPSGQWTGQRLSPGQRATTLRPNNGQQTGRQTAGVPSHGAQRHPTRASGTQMAVTSHRGGAYQPQMVQSSGQDGQQANVADLARAMGLNRFADWVTNTGLLEKVHDGGVYTVFAPTDDAVNSLPQDMLNSIDSNPEQTQSLLQYHVVPQRLNIQSLKNEETHGTLLQGKAIRFNVYQTPQLSCKQIVTASGTPIGEASVATMGSVQMIPVSQVLYQPTGSLQNILEASPILQKLAQAVRQHRLTWVVTGTGPLTFFAPSDAAFDSLSPEQKQSMIDDKQAFTELLKRHLVRGTYFSSGVQQDLQKNNENNQPMTISLQNGVLTVNSVPVTYSDITATNGVLHVIDQFLL</sequence>
<dbReference type="GO" id="GO:0007155">
    <property type="term" value="P:cell adhesion"/>
    <property type="evidence" value="ECO:0007669"/>
    <property type="project" value="TreeGrafter"/>
</dbReference>
<dbReference type="GO" id="GO:0030198">
    <property type="term" value="P:extracellular matrix organization"/>
    <property type="evidence" value="ECO:0007669"/>
    <property type="project" value="TreeGrafter"/>
</dbReference>
<dbReference type="Proteomes" id="UP000827092">
    <property type="component" value="Unassembled WGS sequence"/>
</dbReference>
<feature type="compositionally biased region" description="Pro residues" evidence="1">
    <location>
        <begin position="587"/>
        <end position="610"/>
    </location>
</feature>
<dbReference type="SUPFAM" id="SSF82153">
    <property type="entry name" value="FAS1 domain"/>
    <property type="match status" value="6"/>
</dbReference>
<feature type="compositionally biased region" description="Polar residues" evidence="1">
    <location>
        <begin position="489"/>
        <end position="505"/>
    </location>
</feature>
<feature type="domain" description="FAS1" evidence="2">
    <location>
        <begin position="58"/>
        <end position="189"/>
    </location>
</feature>
<dbReference type="SMART" id="SM00554">
    <property type="entry name" value="FAS1"/>
    <property type="match status" value="6"/>
</dbReference>
<feature type="compositionally biased region" description="Polar residues" evidence="1">
    <location>
        <begin position="875"/>
        <end position="884"/>
    </location>
</feature>
<dbReference type="GO" id="GO:0005615">
    <property type="term" value="C:extracellular space"/>
    <property type="evidence" value="ECO:0007669"/>
    <property type="project" value="TreeGrafter"/>
</dbReference>
<evidence type="ECO:0000256" key="1">
    <source>
        <dbReference type="SAM" id="MobiDB-lite"/>
    </source>
</evidence>
<feature type="compositionally biased region" description="Low complexity" evidence="1">
    <location>
        <begin position="922"/>
        <end position="965"/>
    </location>
</feature>
<proteinExistence type="predicted"/>
<dbReference type="InterPro" id="IPR000782">
    <property type="entry name" value="FAS1_domain"/>
</dbReference>
<feature type="region of interest" description="Disordered" evidence="1">
    <location>
        <begin position="1398"/>
        <end position="1506"/>
    </location>
</feature>
<dbReference type="EMBL" id="JAFNEN010000433">
    <property type="protein sequence ID" value="KAG8183088.1"/>
    <property type="molecule type" value="Genomic_DNA"/>
</dbReference>
<feature type="compositionally biased region" description="Polar residues" evidence="1">
    <location>
        <begin position="542"/>
        <end position="572"/>
    </location>
</feature>
<feature type="compositionally biased region" description="Low complexity" evidence="1">
    <location>
        <begin position="372"/>
        <end position="395"/>
    </location>
</feature>
<feature type="region of interest" description="Disordered" evidence="1">
    <location>
        <begin position="420"/>
        <end position="512"/>
    </location>
</feature>
<feature type="region of interest" description="Disordered" evidence="1">
    <location>
        <begin position="332"/>
        <end position="403"/>
    </location>
</feature>
<feature type="compositionally biased region" description="Low complexity" evidence="1">
    <location>
        <begin position="981"/>
        <end position="1000"/>
    </location>
</feature>
<evidence type="ECO:0000259" key="2">
    <source>
        <dbReference type="PROSITE" id="PS50213"/>
    </source>
</evidence>
<feature type="compositionally biased region" description="Polar residues" evidence="1">
    <location>
        <begin position="1428"/>
        <end position="1469"/>
    </location>
</feature>
<feature type="compositionally biased region" description="Polar residues" evidence="1">
    <location>
        <begin position="692"/>
        <end position="706"/>
    </location>
</feature>
<feature type="region of interest" description="Disordered" evidence="1">
    <location>
        <begin position="786"/>
        <end position="1083"/>
    </location>
</feature>
<evidence type="ECO:0000313" key="3">
    <source>
        <dbReference type="EMBL" id="KAG8183088.1"/>
    </source>
</evidence>
<reference evidence="3 4" key="1">
    <citation type="journal article" date="2022" name="Nat. Ecol. Evol.">
        <title>A masculinizing supergene underlies an exaggerated male reproductive morph in a spider.</title>
        <authorList>
            <person name="Hendrickx F."/>
            <person name="De Corte Z."/>
            <person name="Sonet G."/>
            <person name="Van Belleghem S.M."/>
            <person name="Kostlbacher S."/>
            <person name="Vangestel C."/>
        </authorList>
    </citation>
    <scope>NUCLEOTIDE SEQUENCE [LARGE SCALE GENOMIC DNA]</scope>
    <source>
        <strain evidence="3">W744_W776</strain>
    </source>
</reference>
<organism evidence="3 4">
    <name type="scientific">Oedothorax gibbosus</name>
    <dbReference type="NCBI Taxonomy" id="931172"/>
    <lineage>
        <taxon>Eukaryota</taxon>
        <taxon>Metazoa</taxon>
        <taxon>Ecdysozoa</taxon>
        <taxon>Arthropoda</taxon>
        <taxon>Chelicerata</taxon>
        <taxon>Arachnida</taxon>
        <taxon>Araneae</taxon>
        <taxon>Araneomorphae</taxon>
        <taxon>Entelegynae</taxon>
        <taxon>Araneoidea</taxon>
        <taxon>Linyphiidae</taxon>
        <taxon>Erigoninae</taxon>
        <taxon>Oedothorax</taxon>
    </lineage>
</organism>
<feature type="compositionally biased region" description="Polar residues" evidence="1">
    <location>
        <begin position="1047"/>
        <end position="1060"/>
    </location>
</feature>
<gene>
    <name evidence="3" type="ORF">JTE90_010911</name>
</gene>
<comment type="caution">
    <text evidence="3">The sequence shown here is derived from an EMBL/GenBank/DDBJ whole genome shotgun (WGS) entry which is preliminary data.</text>
</comment>
<dbReference type="PANTHER" id="PTHR10900:SF124">
    <property type="entry name" value="FI05614P"/>
    <property type="match status" value="1"/>
</dbReference>
<dbReference type="Gene3D" id="2.30.180.10">
    <property type="entry name" value="FAS1 domain"/>
    <property type="match status" value="6"/>
</dbReference>
<feature type="compositionally biased region" description="Pro residues" evidence="1">
    <location>
        <begin position="450"/>
        <end position="471"/>
    </location>
</feature>
<feature type="domain" description="FAS1" evidence="2">
    <location>
        <begin position="1513"/>
        <end position="1650"/>
    </location>
</feature>
<feature type="compositionally biased region" description="Basic and acidic residues" evidence="1">
    <location>
        <begin position="786"/>
        <end position="795"/>
    </location>
</feature>
<dbReference type="PANTHER" id="PTHR10900">
    <property type="entry name" value="PERIOSTIN-RELATED"/>
    <property type="match status" value="1"/>
</dbReference>
<feature type="region of interest" description="Disordered" evidence="1">
    <location>
        <begin position="677"/>
        <end position="774"/>
    </location>
</feature>
<name>A0AAV6UHE9_9ARAC</name>
<protein>
    <recommendedName>
        <fullName evidence="2">FAS1 domain-containing protein</fullName>
    </recommendedName>
</protein>
<feature type="region of interest" description="Disordered" evidence="1">
    <location>
        <begin position="525"/>
        <end position="625"/>
    </location>
</feature>
<feature type="domain" description="FAS1" evidence="2">
    <location>
        <begin position="1113"/>
        <end position="1244"/>
    </location>
</feature>
<accession>A0AAV6UHE9</accession>
<dbReference type="PROSITE" id="PS50213">
    <property type="entry name" value="FAS1"/>
    <property type="match status" value="6"/>
</dbReference>
<dbReference type="InterPro" id="IPR036378">
    <property type="entry name" value="FAS1_dom_sf"/>
</dbReference>
<feature type="compositionally biased region" description="Polar residues" evidence="1">
    <location>
        <begin position="337"/>
        <end position="371"/>
    </location>
</feature>
<feature type="domain" description="FAS1" evidence="2">
    <location>
        <begin position="1249"/>
        <end position="1379"/>
    </location>
</feature>
<feature type="domain" description="FAS1" evidence="2">
    <location>
        <begin position="1656"/>
        <end position="1786"/>
    </location>
</feature>
<evidence type="ECO:0000313" key="4">
    <source>
        <dbReference type="Proteomes" id="UP000827092"/>
    </source>
</evidence>
<keyword evidence="4" id="KW-1185">Reference proteome</keyword>
<dbReference type="GO" id="GO:0031012">
    <property type="term" value="C:extracellular matrix"/>
    <property type="evidence" value="ECO:0007669"/>
    <property type="project" value="TreeGrafter"/>
</dbReference>
<feature type="compositionally biased region" description="Polar residues" evidence="1">
    <location>
        <begin position="755"/>
        <end position="766"/>
    </location>
</feature>
<dbReference type="InterPro" id="IPR050904">
    <property type="entry name" value="Adhesion/Biosynth-related"/>
</dbReference>
<feature type="domain" description="FAS1" evidence="2">
    <location>
        <begin position="192"/>
        <end position="321"/>
    </location>
</feature>
<feature type="compositionally biased region" description="Low complexity" evidence="1">
    <location>
        <begin position="1403"/>
        <end position="1427"/>
    </location>
</feature>